<reference evidence="3" key="1">
    <citation type="journal article" date="2018" name="PLoS Negl. Trop. Dis.">
        <title>An insight into the salivary gland and fat body transcriptome of Panstrongylus lignarius (Hemiptera: Heteroptera), the main vector of Chagas disease in Peru.</title>
        <authorList>
            <person name="Nevoa J.C."/>
            <person name="Mendes M.T."/>
            <person name="da Silva M.V."/>
            <person name="Soares S.C."/>
            <person name="Oliveira C.J.F."/>
            <person name="Ribeiro J.M.C."/>
        </authorList>
    </citation>
    <scope>NUCLEOTIDE SEQUENCE</scope>
</reference>
<sequence>MFAALLVFSLVCSTLAEEEYHPHISPRFYNWQQLELLHPHYPIVGDQKYPQQYPEIDKDQELHQEAILQFQQDDPLDHYPYVKDPFDGFGPSSQENHEELVSDPLDQYPYVKDPYNGEGPSSHKKHEEHHSNPLDHYPYVKDPY</sequence>
<evidence type="ECO:0000313" key="3">
    <source>
        <dbReference type="EMBL" id="JAW13993.1"/>
    </source>
</evidence>
<accession>A0A224Y0A0</accession>
<keyword evidence="2" id="KW-0732">Signal</keyword>
<evidence type="ECO:0000256" key="1">
    <source>
        <dbReference type="SAM" id="MobiDB-lite"/>
    </source>
</evidence>
<feature type="chain" id="PRO_5013234213" evidence="2">
    <location>
        <begin position="17"/>
        <end position="144"/>
    </location>
</feature>
<dbReference type="EMBL" id="GFTR01002433">
    <property type="protein sequence ID" value="JAW13993.1"/>
    <property type="molecule type" value="Transcribed_RNA"/>
</dbReference>
<evidence type="ECO:0000256" key="2">
    <source>
        <dbReference type="SAM" id="SignalP"/>
    </source>
</evidence>
<feature type="signal peptide" evidence="2">
    <location>
        <begin position="1"/>
        <end position="16"/>
    </location>
</feature>
<proteinExistence type="predicted"/>
<feature type="region of interest" description="Disordered" evidence="1">
    <location>
        <begin position="76"/>
        <end position="144"/>
    </location>
</feature>
<protein>
    <submittedName>
        <fullName evidence="3">Putative secreted protein</fullName>
    </submittedName>
</protein>
<dbReference type="AlphaFoldDB" id="A0A224Y0A0"/>
<organism evidence="3">
    <name type="scientific">Panstrongylus lignarius</name>
    <dbReference type="NCBI Taxonomy" id="156445"/>
    <lineage>
        <taxon>Eukaryota</taxon>
        <taxon>Metazoa</taxon>
        <taxon>Ecdysozoa</taxon>
        <taxon>Arthropoda</taxon>
        <taxon>Hexapoda</taxon>
        <taxon>Insecta</taxon>
        <taxon>Pterygota</taxon>
        <taxon>Neoptera</taxon>
        <taxon>Paraneoptera</taxon>
        <taxon>Hemiptera</taxon>
        <taxon>Heteroptera</taxon>
        <taxon>Panheteroptera</taxon>
        <taxon>Cimicomorpha</taxon>
        <taxon>Reduviidae</taxon>
        <taxon>Triatominae</taxon>
        <taxon>Panstrongylus</taxon>
    </lineage>
</organism>
<name>A0A224Y0A0_9HEMI</name>
<feature type="compositionally biased region" description="Basic and acidic residues" evidence="1">
    <location>
        <begin position="76"/>
        <end position="86"/>
    </location>
</feature>